<protein>
    <submittedName>
        <fullName evidence="5">ABC transporter substrate-binding protein</fullName>
    </submittedName>
</protein>
<dbReference type="Proteomes" id="UP000285523">
    <property type="component" value="Unassembled WGS sequence"/>
</dbReference>
<evidence type="ECO:0000256" key="2">
    <source>
        <dbReference type="ARBA" id="ARBA00022729"/>
    </source>
</evidence>
<comment type="similarity">
    <text evidence="1">Belongs to the leucine-binding protein family.</text>
</comment>
<dbReference type="InterPro" id="IPR028082">
    <property type="entry name" value="Peripla_BP_I"/>
</dbReference>
<dbReference type="SUPFAM" id="SSF53822">
    <property type="entry name" value="Periplasmic binding protein-like I"/>
    <property type="match status" value="1"/>
</dbReference>
<sequence>MQRRRSEELATNDRAYVSGENAMLRFALLLGASVSIAMMPSAMAQEQPFKIGVSNDQSGPYADQGGPGSALAARMAVEDFGGKVLGRTIEVVVADNQNKPDLASQIARRFFEVEGVSAITDGGTSAAGLAAQSMATQLNKTMLNTAGTAPGFSGALCSPSGTQWATSSYALANTVVKDLVREGGKKWFFVTTDSAFGNALEPETVKAIKAAGGTTLGSVKHPINTADFSSFLLQAQGSGADVVALAVGGSDLITAMKQAKEFAIPGRMVALYVSQPEVDSMGADTAQGLHFATPFYWNLNETTRAWSKRFVERHKKMPSMIHANTYVAVTHYLKAVAAVGSDKGADVVAKMKEMPIGDKALIQNASIKDNGRVVMDMYVARAKKPGAATMPGDSFEIVGTVPASEAFEDIALSGCPLIKN</sequence>
<dbReference type="EMBL" id="QYYD01000015">
    <property type="protein sequence ID" value="RJF70734.1"/>
    <property type="molecule type" value="Genomic_DNA"/>
</dbReference>
<dbReference type="CDD" id="cd06327">
    <property type="entry name" value="PBP1_SBP-like"/>
    <property type="match status" value="1"/>
</dbReference>
<evidence type="ECO:0000259" key="4">
    <source>
        <dbReference type="Pfam" id="PF13458"/>
    </source>
</evidence>
<dbReference type="PANTHER" id="PTHR30483:SF6">
    <property type="entry name" value="PERIPLASMIC BINDING PROTEIN OF ABC TRANSPORTER FOR NATURAL AMINO ACIDS"/>
    <property type="match status" value="1"/>
</dbReference>
<keyword evidence="3" id="KW-0813">Transport</keyword>
<dbReference type="OrthoDB" id="7974208at2"/>
<evidence type="ECO:0000313" key="6">
    <source>
        <dbReference type="Proteomes" id="UP000285523"/>
    </source>
</evidence>
<dbReference type="PANTHER" id="PTHR30483">
    <property type="entry name" value="LEUCINE-SPECIFIC-BINDING PROTEIN"/>
    <property type="match status" value="1"/>
</dbReference>
<dbReference type="InterPro" id="IPR051010">
    <property type="entry name" value="BCAA_transport"/>
</dbReference>
<evidence type="ECO:0000256" key="3">
    <source>
        <dbReference type="ARBA" id="ARBA00022970"/>
    </source>
</evidence>
<gene>
    <name evidence="5" type="ORF">D4Q52_15540</name>
</gene>
<dbReference type="Gene3D" id="3.40.50.2300">
    <property type="match status" value="2"/>
</dbReference>
<comment type="caution">
    <text evidence="5">The sequence shown here is derived from an EMBL/GenBank/DDBJ whole genome shotgun (WGS) entry which is preliminary data.</text>
</comment>
<name>A0A418V3S8_RHOPL</name>
<dbReference type="AlphaFoldDB" id="A0A418V3S8"/>
<reference evidence="5 6" key="1">
    <citation type="submission" date="2018-09" db="EMBL/GenBank/DDBJ databases">
        <title>Draft genome sequence of Rhodopseudomonas palustris 2.1.18.</title>
        <authorList>
            <person name="Robertson S.L."/>
            <person name="Meyer T.E."/>
            <person name="Kyndt J.A."/>
        </authorList>
    </citation>
    <scope>NUCLEOTIDE SEQUENCE [LARGE SCALE GENOMIC DNA]</scope>
    <source>
        <strain evidence="5 6">2.1.18</strain>
    </source>
</reference>
<dbReference type="InterPro" id="IPR028081">
    <property type="entry name" value="Leu-bd"/>
</dbReference>
<dbReference type="Pfam" id="PF13458">
    <property type="entry name" value="Peripla_BP_6"/>
    <property type="match status" value="1"/>
</dbReference>
<evidence type="ECO:0000313" key="5">
    <source>
        <dbReference type="EMBL" id="RJF70734.1"/>
    </source>
</evidence>
<evidence type="ECO:0000256" key="1">
    <source>
        <dbReference type="ARBA" id="ARBA00010062"/>
    </source>
</evidence>
<feature type="domain" description="Leucine-binding protein" evidence="4">
    <location>
        <begin position="48"/>
        <end position="384"/>
    </location>
</feature>
<organism evidence="5 6">
    <name type="scientific">Rhodopseudomonas palustris</name>
    <dbReference type="NCBI Taxonomy" id="1076"/>
    <lineage>
        <taxon>Bacteria</taxon>
        <taxon>Pseudomonadati</taxon>
        <taxon>Pseudomonadota</taxon>
        <taxon>Alphaproteobacteria</taxon>
        <taxon>Hyphomicrobiales</taxon>
        <taxon>Nitrobacteraceae</taxon>
        <taxon>Rhodopseudomonas</taxon>
    </lineage>
</organism>
<keyword evidence="3" id="KW-0029">Amino-acid transport</keyword>
<accession>A0A418V3S8</accession>
<keyword evidence="2" id="KW-0732">Signal</keyword>
<dbReference type="GO" id="GO:0006865">
    <property type="term" value="P:amino acid transport"/>
    <property type="evidence" value="ECO:0007669"/>
    <property type="project" value="UniProtKB-KW"/>
</dbReference>
<proteinExistence type="inferred from homology"/>